<keyword evidence="6 8" id="KW-0456">Lyase</keyword>
<gene>
    <name evidence="9" type="ORF">GETHOR_25430</name>
</gene>
<evidence type="ECO:0000256" key="5">
    <source>
        <dbReference type="ARBA" id="ARBA00022833"/>
    </source>
</evidence>
<sequence length="124" mass="14323">MRGLFIVSAMILRKEYWFEAAHFIYNHPGKCRNLHGHSYKLFVLLEGAVNPETGMIIDFDDLSKVVVDKVISKLDHRFLNDLIPLSTAENISVWIWEQLKPSLPQLCQIEVFETTDNCVIYRGA</sequence>
<dbReference type="InterPro" id="IPR038418">
    <property type="entry name" value="6-PTP_synth/QueD_sf"/>
</dbReference>
<dbReference type="SUPFAM" id="SSF55620">
    <property type="entry name" value="Tetrahydrobiopterin biosynthesis enzymes-like"/>
    <property type="match status" value="1"/>
</dbReference>
<comment type="cofactor">
    <cofactor evidence="8">
        <name>Zn(2+)</name>
        <dbReference type="ChEBI" id="CHEBI:29105"/>
    </cofactor>
    <text evidence="8">Binds 1 zinc ion per subunit.</text>
</comment>
<dbReference type="Gene3D" id="3.30.479.10">
    <property type="entry name" value="6-pyruvoyl tetrahydropterin synthase/QueD"/>
    <property type="match status" value="1"/>
</dbReference>
<organism evidence="9 10">
    <name type="scientific">Geothrix oryzae</name>
    <dbReference type="NCBI Taxonomy" id="2927975"/>
    <lineage>
        <taxon>Bacteria</taxon>
        <taxon>Pseudomonadati</taxon>
        <taxon>Acidobacteriota</taxon>
        <taxon>Holophagae</taxon>
        <taxon>Holophagales</taxon>
        <taxon>Holophagaceae</taxon>
        <taxon>Geothrix</taxon>
    </lineage>
</organism>
<reference evidence="10" key="1">
    <citation type="journal article" date="2023" name="Int. J. Syst. Evol. Microbiol.">
        <title>Mesoterricola silvestris gen. nov., sp. nov., Mesoterricola sediminis sp. nov., Geothrix oryzae sp. nov., Geothrix edaphica sp. nov., Geothrix rubra sp. nov., and Geothrix limicola sp. nov., six novel members of Acidobacteriota isolated from soils.</title>
        <authorList>
            <person name="Itoh H."/>
            <person name="Sugisawa Y."/>
            <person name="Mise K."/>
            <person name="Xu Z."/>
            <person name="Kuniyasu M."/>
            <person name="Ushijima N."/>
            <person name="Kawano K."/>
            <person name="Kobayashi E."/>
            <person name="Shiratori Y."/>
            <person name="Masuda Y."/>
            <person name="Senoo K."/>
        </authorList>
    </citation>
    <scope>NUCLEOTIDE SEQUENCE [LARGE SCALE GENOMIC DNA]</scope>
    <source>
        <strain evidence="10">Red222</strain>
    </source>
</reference>
<evidence type="ECO:0000256" key="3">
    <source>
        <dbReference type="ARBA" id="ARBA00018141"/>
    </source>
</evidence>
<keyword evidence="8" id="KW-0671">Queuosine biosynthesis</keyword>
<evidence type="ECO:0000313" key="9">
    <source>
        <dbReference type="EMBL" id="BDU70442.1"/>
    </source>
</evidence>
<dbReference type="NCBIfam" id="TIGR03367">
    <property type="entry name" value="queuosine_QueD"/>
    <property type="match status" value="1"/>
</dbReference>
<evidence type="ECO:0000256" key="2">
    <source>
        <dbReference type="ARBA" id="ARBA00008900"/>
    </source>
</evidence>
<dbReference type="EMBL" id="AP027079">
    <property type="protein sequence ID" value="BDU70442.1"/>
    <property type="molecule type" value="Genomic_DNA"/>
</dbReference>
<keyword evidence="5 8" id="KW-0862">Zinc</keyword>
<evidence type="ECO:0000256" key="4">
    <source>
        <dbReference type="ARBA" id="ARBA00022723"/>
    </source>
</evidence>
<dbReference type="InterPro" id="IPR007115">
    <property type="entry name" value="6-PTP_synth/QueD"/>
</dbReference>
<comment type="pathway">
    <text evidence="1 8">Purine metabolism; 7-cyano-7-deazaguanine biosynthesis.</text>
</comment>
<evidence type="ECO:0000313" key="10">
    <source>
        <dbReference type="Proteomes" id="UP001242010"/>
    </source>
</evidence>
<evidence type="ECO:0000256" key="1">
    <source>
        <dbReference type="ARBA" id="ARBA00005061"/>
    </source>
</evidence>
<comment type="catalytic activity">
    <reaction evidence="7 8">
        <text>7,8-dihydroneopterin 3'-triphosphate + H2O = 6-carboxy-5,6,7,8-tetrahydropterin + triphosphate + acetaldehyde + 2 H(+)</text>
        <dbReference type="Rhea" id="RHEA:27966"/>
        <dbReference type="ChEBI" id="CHEBI:15343"/>
        <dbReference type="ChEBI" id="CHEBI:15377"/>
        <dbReference type="ChEBI" id="CHEBI:15378"/>
        <dbReference type="ChEBI" id="CHEBI:18036"/>
        <dbReference type="ChEBI" id="CHEBI:58462"/>
        <dbReference type="ChEBI" id="CHEBI:61032"/>
        <dbReference type="EC" id="4.1.2.50"/>
    </reaction>
</comment>
<protein>
    <recommendedName>
        <fullName evidence="3 8">6-carboxy-5,6,7,8-tetrahydropterin synthase</fullName>
        <ecNumber evidence="8">4.-.-.-</ecNumber>
    </recommendedName>
</protein>
<dbReference type="PANTHER" id="PTHR12589">
    <property type="entry name" value="PYRUVOYL TETRAHYDROBIOPTERIN SYNTHASE"/>
    <property type="match status" value="1"/>
</dbReference>
<dbReference type="PIRSF" id="PIRSF006113">
    <property type="entry name" value="PTP_synth"/>
    <property type="match status" value="1"/>
</dbReference>
<name>A0ABM8DTT4_9BACT</name>
<evidence type="ECO:0000256" key="6">
    <source>
        <dbReference type="ARBA" id="ARBA00023239"/>
    </source>
</evidence>
<accession>A0ABM8DTT4</accession>
<dbReference type="EC" id="4.-.-.-" evidence="8"/>
<keyword evidence="10" id="KW-1185">Reference proteome</keyword>
<evidence type="ECO:0000256" key="7">
    <source>
        <dbReference type="ARBA" id="ARBA00048807"/>
    </source>
</evidence>
<dbReference type="Proteomes" id="UP001242010">
    <property type="component" value="Chromosome"/>
</dbReference>
<dbReference type="Pfam" id="PF01242">
    <property type="entry name" value="PTPS"/>
    <property type="match status" value="1"/>
</dbReference>
<keyword evidence="4 8" id="KW-0479">Metal-binding</keyword>
<dbReference type="PANTHER" id="PTHR12589:SF7">
    <property type="entry name" value="6-PYRUVOYL TETRAHYDROBIOPTERIN SYNTHASE"/>
    <property type="match status" value="1"/>
</dbReference>
<proteinExistence type="inferred from homology"/>
<comment type="similarity">
    <text evidence="2 8">Belongs to the PTPS family. QueD subfamily.</text>
</comment>
<evidence type="ECO:0000256" key="8">
    <source>
        <dbReference type="PIRNR" id="PIRNR006113"/>
    </source>
</evidence>